<keyword evidence="6 9" id="KW-0408">Iron</keyword>
<dbReference type="PANTHER" id="PTHR10537">
    <property type="entry name" value="DNA PRIMASE LARGE SUBUNIT"/>
    <property type="match status" value="1"/>
</dbReference>
<feature type="domain" description="DNA primase large subunit C-terminal" evidence="11">
    <location>
        <begin position="296"/>
        <end position="479"/>
    </location>
</feature>
<feature type="binding site" evidence="10">
    <location>
        <position position="385"/>
    </location>
    <ligand>
        <name>[4Fe-4S] cluster</name>
        <dbReference type="ChEBI" id="CHEBI:49883"/>
    </ligand>
</feature>
<dbReference type="GO" id="GO:0006269">
    <property type="term" value="P:DNA replication, synthesis of primer"/>
    <property type="evidence" value="ECO:0007669"/>
    <property type="project" value="UniProtKB-KW"/>
</dbReference>
<evidence type="ECO:0000256" key="4">
    <source>
        <dbReference type="ARBA" id="ARBA00022705"/>
    </source>
</evidence>
<evidence type="ECO:0000259" key="11">
    <source>
        <dbReference type="Pfam" id="PF04104"/>
    </source>
</evidence>
<comment type="function">
    <text evidence="9">DNA primase is the polymerase that synthesizes small RNA primers for the Okazaki fragments made during discontinuous DNA replication.</text>
</comment>
<keyword evidence="2 9" id="KW-0004">4Fe-4S</keyword>
<feature type="binding site" evidence="10">
    <location>
        <position position="443"/>
    </location>
    <ligand>
        <name>[4Fe-4S] cluster</name>
        <dbReference type="ChEBI" id="CHEBI:49883"/>
    </ligand>
</feature>
<keyword evidence="7 9" id="KW-0411">Iron-sulfur</keyword>
<reference evidence="13" key="2">
    <citation type="submission" date="2015-01" db="EMBL/GenBank/DDBJ databases">
        <title>Evolutionary Origins and Diversification of the Mycorrhizal Mutualists.</title>
        <authorList>
            <consortium name="DOE Joint Genome Institute"/>
            <consortium name="Mycorrhizal Genomics Consortium"/>
            <person name="Kohler A."/>
            <person name="Kuo A."/>
            <person name="Nagy L.G."/>
            <person name="Floudas D."/>
            <person name="Copeland A."/>
            <person name="Barry K.W."/>
            <person name="Cichocki N."/>
            <person name="Veneault-Fourrey C."/>
            <person name="LaButti K."/>
            <person name="Lindquist E.A."/>
            <person name="Lipzen A."/>
            <person name="Lundell T."/>
            <person name="Morin E."/>
            <person name="Murat C."/>
            <person name="Riley R."/>
            <person name="Ohm R."/>
            <person name="Sun H."/>
            <person name="Tunlid A."/>
            <person name="Henrissat B."/>
            <person name="Grigoriev I.V."/>
            <person name="Hibbett D.S."/>
            <person name="Martin F."/>
        </authorList>
    </citation>
    <scope>NUCLEOTIDE SEQUENCE [LARGE SCALE GENOMIC DNA]</scope>
    <source>
        <strain evidence="13">Zn</strain>
    </source>
</reference>
<dbReference type="AlphaFoldDB" id="A0A0C3HCU7"/>
<dbReference type="Pfam" id="PF04104">
    <property type="entry name" value="DNA_primase_lrg"/>
    <property type="match status" value="1"/>
</dbReference>
<proteinExistence type="inferred from homology"/>
<dbReference type="InParanoid" id="A0A0C3HCU7"/>
<keyword evidence="5 9" id="KW-0479">Metal-binding</keyword>
<evidence type="ECO:0000256" key="3">
    <source>
        <dbReference type="ARBA" id="ARBA00022515"/>
    </source>
</evidence>
<reference evidence="12 13" key="1">
    <citation type="submission" date="2014-04" db="EMBL/GenBank/DDBJ databases">
        <authorList>
            <consortium name="DOE Joint Genome Institute"/>
            <person name="Kuo A."/>
            <person name="Martino E."/>
            <person name="Perotto S."/>
            <person name="Kohler A."/>
            <person name="Nagy L.G."/>
            <person name="Floudas D."/>
            <person name="Copeland A."/>
            <person name="Barry K.W."/>
            <person name="Cichocki N."/>
            <person name="Veneault-Fourrey C."/>
            <person name="LaButti K."/>
            <person name="Lindquist E.A."/>
            <person name="Lipzen A."/>
            <person name="Lundell T."/>
            <person name="Morin E."/>
            <person name="Murat C."/>
            <person name="Sun H."/>
            <person name="Tunlid A."/>
            <person name="Henrissat B."/>
            <person name="Grigoriev I.V."/>
            <person name="Hibbett D.S."/>
            <person name="Martin F."/>
            <person name="Nordberg H.P."/>
            <person name="Cantor M.N."/>
            <person name="Hua S.X."/>
        </authorList>
    </citation>
    <scope>NUCLEOTIDE SEQUENCE [LARGE SCALE GENOMIC DNA]</scope>
    <source>
        <strain evidence="12 13">Zn</strain>
    </source>
</reference>
<evidence type="ECO:0000256" key="5">
    <source>
        <dbReference type="ARBA" id="ARBA00022723"/>
    </source>
</evidence>
<evidence type="ECO:0000256" key="10">
    <source>
        <dbReference type="PIRSR" id="PIRSR009449-1"/>
    </source>
</evidence>
<keyword evidence="3 9" id="KW-0639">Primosome</keyword>
<keyword evidence="13" id="KW-1185">Reference proteome</keyword>
<dbReference type="PIRSF" id="PIRSF009449">
    <property type="entry name" value="DNA_primase_large_subunit"/>
    <property type="match status" value="1"/>
</dbReference>
<evidence type="ECO:0000256" key="1">
    <source>
        <dbReference type="ARBA" id="ARBA00010564"/>
    </source>
</evidence>
<sequence>MIRQDISRVDAKRRTALHHSKKQFAAPAYKDLEYKHRLNFYIIPPTADITLEQFEQWAIDRLRVLAELEACSFRNKTPAETAAHMKPLLDKYLPLSASTSGSSAVQVERQKDHYSHFILRLAFAGTEDLRRRFSRAEAMLFRIRFQADDARERSAFVDSLSLDWETVGEEEKRGLSEELRASGGGYPKRIEDESYFKVDWEKVPELIEGRKVLLRAGKAYVPGREQLSMVVAEFTQLLDKALELTSRALPRLDEDDRLTPILAHLSQNFTTPDVAYSTNAPLTGADISSRNVDVLSASFPLCMQHLHRSLRRDSHLKHYGRLQYTLFLKGIGLNLEECLIFWRQGFNKITDDTFNKEYRYNVRHAYGDVGGDSNRRGSGYSPFSCQRILTEHPPGPGEAHGCPYRHFSVENLTNLLTAVGVRDSDVLRGVKEDKEKMKYHMACNRVFEYAHKQELKRVKEDGTWGASQLETIVHPNEYFKRSYLLRNLGKKTESSGDGDGDVKMEG</sequence>
<dbReference type="OrthoDB" id="421393at2759"/>
<dbReference type="CDD" id="cd07322">
    <property type="entry name" value="PriL_PriS_Eukaryotic"/>
    <property type="match status" value="1"/>
</dbReference>
<dbReference type="GO" id="GO:0051539">
    <property type="term" value="F:4 iron, 4 sulfur cluster binding"/>
    <property type="evidence" value="ECO:0007669"/>
    <property type="project" value="UniProtKB-UniRule"/>
</dbReference>
<dbReference type="STRING" id="913774.A0A0C3HCU7"/>
<feature type="binding site" evidence="10">
    <location>
        <position position="302"/>
    </location>
    <ligand>
        <name>[4Fe-4S] cluster</name>
        <dbReference type="ChEBI" id="CHEBI:49883"/>
    </ligand>
</feature>
<protein>
    <recommendedName>
        <fullName evidence="9">DNA primase large subunit</fullName>
    </recommendedName>
</protein>
<dbReference type="GO" id="GO:0006302">
    <property type="term" value="P:double-strand break repair"/>
    <property type="evidence" value="ECO:0007669"/>
    <property type="project" value="EnsemblFungi"/>
</dbReference>
<dbReference type="PANTHER" id="PTHR10537:SF3">
    <property type="entry name" value="DNA PRIMASE LARGE SUBUNIT"/>
    <property type="match status" value="1"/>
</dbReference>
<dbReference type="GO" id="GO:0005635">
    <property type="term" value="C:nuclear envelope"/>
    <property type="evidence" value="ECO:0007669"/>
    <property type="project" value="EnsemblFungi"/>
</dbReference>
<dbReference type="Proteomes" id="UP000054321">
    <property type="component" value="Unassembled WGS sequence"/>
</dbReference>
<evidence type="ECO:0000313" key="12">
    <source>
        <dbReference type="EMBL" id="KIN00097.1"/>
    </source>
</evidence>
<evidence type="ECO:0000256" key="2">
    <source>
        <dbReference type="ARBA" id="ARBA00022485"/>
    </source>
</evidence>
<accession>A0A0C3HCU7</accession>
<dbReference type="InterPro" id="IPR058560">
    <property type="entry name" value="DNA_primase_C"/>
</dbReference>
<evidence type="ECO:0000256" key="9">
    <source>
        <dbReference type="PIRNR" id="PIRNR009449"/>
    </source>
</evidence>
<dbReference type="GO" id="GO:0005658">
    <property type="term" value="C:alpha DNA polymerase:primase complex"/>
    <property type="evidence" value="ECO:0007669"/>
    <property type="project" value="EnsemblFungi"/>
</dbReference>
<comment type="similarity">
    <text evidence="1 9">Belongs to the eukaryotic-type primase large subunit family.</text>
</comment>
<dbReference type="Pfam" id="PF26466">
    <property type="entry name" value="DNA_primase_lrg_N"/>
    <property type="match status" value="1"/>
</dbReference>
<keyword evidence="8 9" id="KW-0238">DNA-binding</keyword>
<evidence type="ECO:0000256" key="7">
    <source>
        <dbReference type="ARBA" id="ARBA00023014"/>
    </source>
</evidence>
<feature type="binding site" evidence="10">
    <location>
        <position position="402"/>
    </location>
    <ligand>
        <name>[4Fe-4S] cluster</name>
        <dbReference type="ChEBI" id="CHEBI:49883"/>
    </ligand>
</feature>
<comment type="cofactor">
    <cofactor evidence="9">
        <name>[4Fe-4S] cluster</name>
        <dbReference type="ChEBI" id="CHEBI:49883"/>
    </cofactor>
    <text evidence="9">Binds 1 [4Fe-4S] cluster.</text>
</comment>
<dbReference type="Gene3D" id="1.20.930.80">
    <property type="match status" value="1"/>
</dbReference>
<dbReference type="GO" id="GO:0003697">
    <property type="term" value="F:single-stranded DNA binding"/>
    <property type="evidence" value="ECO:0007669"/>
    <property type="project" value="EnsemblFungi"/>
</dbReference>
<dbReference type="HOGENOM" id="CLU_026253_1_0_1"/>
<evidence type="ECO:0000256" key="8">
    <source>
        <dbReference type="ARBA" id="ARBA00023125"/>
    </source>
</evidence>
<dbReference type="GO" id="GO:0003899">
    <property type="term" value="F:DNA-directed RNA polymerase activity"/>
    <property type="evidence" value="ECO:0007669"/>
    <property type="project" value="EnsemblFungi"/>
</dbReference>
<keyword evidence="4 9" id="KW-0235">DNA replication</keyword>
<dbReference type="FunCoup" id="A0A0C3HCU7">
    <property type="interactions" value="926"/>
</dbReference>
<dbReference type="FunFam" id="1.20.930.80:FF:000003">
    <property type="entry name" value="DNA primase large subunit"/>
    <property type="match status" value="1"/>
</dbReference>
<evidence type="ECO:0000313" key="13">
    <source>
        <dbReference type="Proteomes" id="UP000054321"/>
    </source>
</evidence>
<dbReference type="EMBL" id="KN832877">
    <property type="protein sequence ID" value="KIN00097.1"/>
    <property type="molecule type" value="Genomic_DNA"/>
</dbReference>
<organism evidence="12 13">
    <name type="scientific">Oidiodendron maius (strain Zn)</name>
    <dbReference type="NCBI Taxonomy" id="913774"/>
    <lineage>
        <taxon>Eukaryota</taxon>
        <taxon>Fungi</taxon>
        <taxon>Dikarya</taxon>
        <taxon>Ascomycota</taxon>
        <taxon>Pezizomycotina</taxon>
        <taxon>Leotiomycetes</taxon>
        <taxon>Leotiomycetes incertae sedis</taxon>
        <taxon>Myxotrichaceae</taxon>
        <taxon>Oidiodendron</taxon>
    </lineage>
</organism>
<gene>
    <name evidence="12" type="ORF">OIDMADRAFT_124648</name>
</gene>
<name>A0A0C3HCU7_OIDMZ</name>
<dbReference type="GO" id="GO:0046872">
    <property type="term" value="F:metal ion binding"/>
    <property type="evidence" value="ECO:0007669"/>
    <property type="project" value="UniProtKB-UniRule"/>
</dbReference>
<dbReference type="InterPro" id="IPR007238">
    <property type="entry name" value="DNA_primase_lsu_euk/arc"/>
</dbReference>
<evidence type="ECO:0000256" key="6">
    <source>
        <dbReference type="ARBA" id="ARBA00023004"/>
    </source>
</evidence>
<dbReference type="GO" id="GO:0006270">
    <property type="term" value="P:DNA replication initiation"/>
    <property type="evidence" value="ECO:0007669"/>
    <property type="project" value="EnsemblFungi"/>
</dbReference>
<dbReference type="InterPro" id="IPR016558">
    <property type="entry name" value="DNA_primase_lsu_euk"/>
</dbReference>